<evidence type="ECO:0000313" key="1">
    <source>
        <dbReference type="EMBL" id="CAK22139.1"/>
    </source>
</evidence>
<dbReference type="KEGG" id="lwe:lwe2721"/>
<evidence type="ECO:0000313" key="2">
    <source>
        <dbReference type="Proteomes" id="UP000000779"/>
    </source>
</evidence>
<dbReference type="HOGENOM" id="CLU_2666740_0_0_9"/>
<protein>
    <submittedName>
        <fullName evidence="1">Uncharacterized protein</fullName>
    </submittedName>
</protein>
<dbReference type="EMBL" id="AM263198">
    <property type="protein sequence ID" value="CAK22139.1"/>
    <property type="molecule type" value="Genomic_DNA"/>
</dbReference>
<dbReference type="Proteomes" id="UP000000779">
    <property type="component" value="Chromosome"/>
</dbReference>
<gene>
    <name evidence="1" type="ordered locus">lwe2721</name>
</gene>
<proteinExistence type="predicted"/>
<reference evidence="1 2" key="1">
    <citation type="journal article" date="2006" name="J. Bacteriol.">
        <title>Whole-genome sequence of Listeria welshimeri reveals common steps in genome reduction with Listeria innocua as compared to Listeria monocytogenes.</title>
        <authorList>
            <person name="Hain T."/>
            <person name="Steinweg C."/>
            <person name="Kuenne C.T."/>
            <person name="Billion A."/>
            <person name="Ghai R."/>
            <person name="Chatterjee S.S."/>
            <person name="Domann E."/>
            <person name="Kaerst U."/>
            <person name="Goesmann A."/>
            <person name="Bekel T."/>
            <person name="Bartels D."/>
            <person name="Kaiser O."/>
            <person name="Meyer F."/>
            <person name="Puehler A."/>
            <person name="Weisshaar B."/>
            <person name="Wehland J."/>
            <person name="Liang C."/>
            <person name="Dandekar T."/>
            <person name="Lampidis R."/>
            <person name="Kreft J."/>
            <person name="Goebel W."/>
            <person name="Chakraborty T."/>
        </authorList>
    </citation>
    <scope>NUCLEOTIDE SEQUENCE [LARGE SCALE GENOMIC DNA]</scope>
    <source>
        <strain evidence="2">ATCC 35897 / DSM 20650 / CIP 8149 / NCTC 11857 / SLCC 5334 / V8</strain>
    </source>
</reference>
<accession>A0AMA7</accession>
<sequence length="75" mass="8493">MPALPVTSLMDIVTPYEIAVNDVLEDFLDKIFNILILPAFLLLGSQNKSTPPLYLSTHLYYNKLETKNGTIIRLK</sequence>
<organism evidence="1 2">
    <name type="scientific">Listeria welshimeri serovar 6b (strain ATCC 35897 / DSM 20650 / CCUG 15529 / CIP 8149 / NCTC 11857 / SLCC 5334 / V8)</name>
    <dbReference type="NCBI Taxonomy" id="386043"/>
    <lineage>
        <taxon>Bacteria</taxon>
        <taxon>Bacillati</taxon>
        <taxon>Bacillota</taxon>
        <taxon>Bacilli</taxon>
        <taxon>Bacillales</taxon>
        <taxon>Listeriaceae</taxon>
        <taxon>Listeria</taxon>
    </lineage>
</organism>
<name>A0AMA7_LISW6</name>
<dbReference type="AlphaFoldDB" id="A0AMA7"/>
<dbReference type="STRING" id="386043.lwe2721"/>